<dbReference type="SMART" id="SM00421">
    <property type="entry name" value="HTH_LUXR"/>
    <property type="match status" value="1"/>
</dbReference>
<accession>A0A3A8N165</accession>
<comment type="caution">
    <text evidence="5">The sequence shown here is derived from an EMBL/GenBank/DDBJ whole genome shotgun (WGS) entry which is preliminary data.</text>
</comment>
<proteinExistence type="predicted"/>
<dbReference type="Proteomes" id="UP000273405">
    <property type="component" value="Unassembled WGS sequence"/>
</dbReference>
<dbReference type="RefSeq" id="WP_120628691.1">
    <property type="nucleotide sequence ID" value="NZ_RAWG01000249.1"/>
</dbReference>
<dbReference type="PANTHER" id="PTHR44688">
    <property type="entry name" value="DNA-BINDING TRANSCRIPTIONAL ACTIVATOR DEVR_DOSR"/>
    <property type="match status" value="1"/>
</dbReference>
<dbReference type="GO" id="GO:0006355">
    <property type="term" value="P:regulation of DNA-templated transcription"/>
    <property type="evidence" value="ECO:0007669"/>
    <property type="project" value="InterPro"/>
</dbReference>
<evidence type="ECO:0000256" key="2">
    <source>
        <dbReference type="ARBA" id="ARBA00023125"/>
    </source>
</evidence>
<dbReference type="InterPro" id="IPR036388">
    <property type="entry name" value="WH-like_DNA-bd_sf"/>
</dbReference>
<dbReference type="Pfam" id="PF00196">
    <property type="entry name" value="GerE"/>
    <property type="match status" value="1"/>
</dbReference>
<organism evidence="5 6">
    <name type="scientific">Corallococcus sicarius</name>
    <dbReference type="NCBI Taxonomy" id="2316726"/>
    <lineage>
        <taxon>Bacteria</taxon>
        <taxon>Pseudomonadati</taxon>
        <taxon>Myxococcota</taxon>
        <taxon>Myxococcia</taxon>
        <taxon>Myxococcales</taxon>
        <taxon>Cystobacterineae</taxon>
        <taxon>Myxococcaceae</taxon>
        <taxon>Corallococcus</taxon>
    </lineage>
</organism>
<keyword evidence="2" id="KW-0238">DNA-binding</keyword>
<dbReference type="PANTHER" id="PTHR44688:SF16">
    <property type="entry name" value="DNA-BINDING TRANSCRIPTIONAL ACTIVATOR DEVR_DOSR"/>
    <property type="match status" value="1"/>
</dbReference>
<feature type="domain" description="HTH luxR-type" evidence="4">
    <location>
        <begin position="312"/>
        <end position="376"/>
    </location>
</feature>
<dbReference type="CDD" id="cd06170">
    <property type="entry name" value="LuxR_C_like"/>
    <property type="match status" value="1"/>
</dbReference>
<dbReference type="OrthoDB" id="9782655at2"/>
<dbReference type="GO" id="GO:0003677">
    <property type="term" value="F:DNA binding"/>
    <property type="evidence" value="ECO:0007669"/>
    <property type="project" value="UniProtKB-KW"/>
</dbReference>
<dbReference type="Gene3D" id="1.10.10.10">
    <property type="entry name" value="Winged helix-like DNA-binding domain superfamily/Winged helix DNA-binding domain"/>
    <property type="match status" value="1"/>
</dbReference>
<reference evidence="6" key="1">
    <citation type="submission" date="2018-09" db="EMBL/GenBank/DDBJ databases">
        <authorList>
            <person name="Livingstone P.G."/>
            <person name="Whitworth D.E."/>
        </authorList>
    </citation>
    <scope>NUCLEOTIDE SEQUENCE [LARGE SCALE GENOMIC DNA]</scope>
    <source>
        <strain evidence="6">CA040B</strain>
    </source>
</reference>
<keyword evidence="6" id="KW-1185">Reference proteome</keyword>
<keyword evidence="3" id="KW-0804">Transcription</keyword>
<protein>
    <submittedName>
        <fullName evidence="5">LuxR family transcriptional regulator</fullName>
    </submittedName>
</protein>
<evidence type="ECO:0000313" key="5">
    <source>
        <dbReference type="EMBL" id="RKH37300.1"/>
    </source>
</evidence>
<dbReference type="EMBL" id="RAWG01000249">
    <property type="protein sequence ID" value="RKH37300.1"/>
    <property type="molecule type" value="Genomic_DNA"/>
</dbReference>
<evidence type="ECO:0000259" key="4">
    <source>
        <dbReference type="PROSITE" id="PS50043"/>
    </source>
</evidence>
<evidence type="ECO:0000313" key="6">
    <source>
        <dbReference type="Proteomes" id="UP000273405"/>
    </source>
</evidence>
<evidence type="ECO:0000256" key="1">
    <source>
        <dbReference type="ARBA" id="ARBA00023015"/>
    </source>
</evidence>
<evidence type="ECO:0000256" key="3">
    <source>
        <dbReference type="ARBA" id="ARBA00023163"/>
    </source>
</evidence>
<dbReference type="PRINTS" id="PR00038">
    <property type="entry name" value="HTHLUXR"/>
</dbReference>
<keyword evidence="1" id="KW-0805">Transcription regulation</keyword>
<dbReference type="SUPFAM" id="SSF46894">
    <property type="entry name" value="C-terminal effector domain of the bipartite response regulators"/>
    <property type="match status" value="1"/>
</dbReference>
<dbReference type="AlphaFoldDB" id="A0A3A8N165"/>
<dbReference type="InterPro" id="IPR016032">
    <property type="entry name" value="Sig_transdc_resp-reg_C-effctor"/>
</dbReference>
<dbReference type="InterPro" id="IPR000792">
    <property type="entry name" value="Tscrpt_reg_LuxR_C"/>
</dbReference>
<dbReference type="PROSITE" id="PS50043">
    <property type="entry name" value="HTH_LUXR_2"/>
    <property type="match status" value="1"/>
</dbReference>
<gene>
    <name evidence="5" type="ORF">D7X12_30065</name>
</gene>
<sequence>MIDLISEDQRLLRELEGLLTVLEPGPETLPLVLAALRDALRAERTAAYGVDVGPERYHTSFVHGVGFPEPAPVLTELFDAFLPPAGSRFGYFDPARPPLLQRNRPLRFTALKLAEGLQALPDPVDGAGAPWERLGLTPEEWTQARTMLSSVPAMSLYRRLGLEHMAHLRVLVCEGDMLLGWVGAFRSEPFTEREQHLLHALTPAIQRRMALDRRLREAGLLGPALGAALEVLGRPAWVVTFSGRVMHTNKAGQARLAQDAQGVTAQVRDCIRSPPGTGPLFSSGPLRTAGLPDHYLVLDPGPPLDPGSRLPVLTQRWGLTAREAQVLEHVVQGETNKAIALHLGCAERTVEVHVTHLLNKAQVESRSALISRFFQS</sequence>
<name>A0A3A8N165_9BACT</name>
<dbReference type="PROSITE" id="PS00622">
    <property type="entry name" value="HTH_LUXR_1"/>
    <property type="match status" value="1"/>
</dbReference>